<organism evidence="1 2">
    <name type="scientific">Olea europaea subsp. europaea</name>
    <dbReference type="NCBI Taxonomy" id="158383"/>
    <lineage>
        <taxon>Eukaryota</taxon>
        <taxon>Viridiplantae</taxon>
        <taxon>Streptophyta</taxon>
        <taxon>Embryophyta</taxon>
        <taxon>Tracheophyta</taxon>
        <taxon>Spermatophyta</taxon>
        <taxon>Magnoliopsida</taxon>
        <taxon>eudicotyledons</taxon>
        <taxon>Gunneridae</taxon>
        <taxon>Pentapetalae</taxon>
        <taxon>asterids</taxon>
        <taxon>lamiids</taxon>
        <taxon>Lamiales</taxon>
        <taxon>Oleaceae</taxon>
        <taxon>Oleeae</taxon>
        <taxon>Olea</taxon>
    </lineage>
</organism>
<dbReference type="EMBL" id="CACTIH010005460">
    <property type="protein sequence ID" value="CAA2993878.1"/>
    <property type="molecule type" value="Genomic_DNA"/>
</dbReference>
<reference evidence="1 2" key="1">
    <citation type="submission" date="2019-12" db="EMBL/GenBank/DDBJ databases">
        <authorList>
            <person name="Alioto T."/>
            <person name="Alioto T."/>
            <person name="Gomez Garrido J."/>
        </authorList>
    </citation>
    <scope>NUCLEOTIDE SEQUENCE [LARGE SCALE GENOMIC DNA]</scope>
</reference>
<sequence>MGHLQFCPDSNELVKAVRELCGRFGPNKIDEIFLMKTINYAFQTSSEILSSPARRINEILALPHLADDFKGQIRDKRRWNFMI</sequence>
<dbReference type="Gramene" id="OE9A065267T1">
    <property type="protein sequence ID" value="OE9A065267C1"/>
    <property type="gene ID" value="OE9A065267"/>
</dbReference>
<keyword evidence="2" id="KW-1185">Reference proteome</keyword>
<dbReference type="Proteomes" id="UP000594638">
    <property type="component" value="Unassembled WGS sequence"/>
</dbReference>
<comment type="caution">
    <text evidence="1">The sequence shown here is derived from an EMBL/GenBank/DDBJ whole genome shotgun (WGS) entry which is preliminary data.</text>
</comment>
<name>A0A8S0SQD6_OLEEU</name>
<protein>
    <submittedName>
        <fullName evidence="1">Uncharacterized protein</fullName>
    </submittedName>
</protein>
<gene>
    <name evidence="1" type="ORF">OLEA9_A065267</name>
</gene>
<dbReference type="AlphaFoldDB" id="A0A8S0SQD6"/>
<proteinExistence type="predicted"/>
<evidence type="ECO:0000313" key="2">
    <source>
        <dbReference type="Proteomes" id="UP000594638"/>
    </source>
</evidence>
<accession>A0A8S0SQD6</accession>
<evidence type="ECO:0000313" key="1">
    <source>
        <dbReference type="EMBL" id="CAA2993878.1"/>
    </source>
</evidence>